<feature type="domain" description="Prepilin type IV endopeptidase peptidase" evidence="3">
    <location>
        <begin position="66"/>
        <end position="160"/>
    </location>
</feature>
<comment type="similarity">
    <text evidence="1">Belongs to the peptidase A24 family.</text>
</comment>
<dbReference type="EMBL" id="JAATVY010000002">
    <property type="protein sequence ID" value="NJC68874.1"/>
    <property type="molecule type" value="Genomic_DNA"/>
</dbReference>
<dbReference type="PANTHER" id="PTHR30487:SF0">
    <property type="entry name" value="PREPILIN LEADER PEPTIDASE_N-METHYLTRANSFERASE-RELATED"/>
    <property type="match status" value="1"/>
</dbReference>
<dbReference type="InterPro" id="IPR050882">
    <property type="entry name" value="Prepilin_peptidase/N-MTase"/>
</dbReference>
<reference evidence="4 5" key="1">
    <citation type="submission" date="2020-03" db="EMBL/GenBank/DDBJ databases">
        <title>WGS of the type strain of Planosporangium spp.</title>
        <authorList>
            <person name="Thawai C."/>
        </authorList>
    </citation>
    <scope>NUCLEOTIDE SEQUENCE [LARGE SCALE GENOMIC DNA]</scope>
    <source>
        <strain evidence="4 5">TBRC 5610</strain>
    </source>
</reference>
<evidence type="ECO:0000313" key="5">
    <source>
        <dbReference type="Proteomes" id="UP000722989"/>
    </source>
</evidence>
<dbReference type="Pfam" id="PF01478">
    <property type="entry name" value="Peptidase_A24"/>
    <property type="match status" value="1"/>
</dbReference>
<keyword evidence="2" id="KW-0812">Transmembrane</keyword>
<feature type="transmembrane region" description="Helical" evidence="2">
    <location>
        <begin position="147"/>
        <end position="173"/>
    </location>
</feature>
<dbReference type="Proteomes" id="UP000722989">
    <property type="component" value="Unassembled WGS sequence"/>
</dbReference>
<dbReference type="InterPro" id="IPR000045">
    <property type="entry name" value="Prepilin_IV_endopep_pep"/>
</dbReference>
<protein>
    <submittedName>
        <fullName evidence="4">Prepilin peptidase</fullName>
    </submittedName>
</protein>
<sequence>MLRVLLAAVAGVALGPSLSKIISAYSRPPATALVGATAAGAFALLAVKVTAPLALAGFCWVAGAGVALGYVDAARHRLPDRLTAPALAGALAFLGSDALVAGRPAALCPAVLSGLAVGGFYALLVLLNPTGMGAGDAKLAVSVGTVLGWLGYPVAFLGVLAGFALAAAYAAFLVGRGRISRRGRLAHGPFMLLGALLAIVGAG</sequence>
<keyword evidence="2" id="KW-1133">Transmembrane helix</keyword>
<keyword evidence="2" id="KW-0472">Membrane</keyword>
<gene>
    <name evidence="4" type="ORF">HC031_03910</name>
</gene>
<name>A0ABX0XUA2_9ACTN</name>
<evidence type="ECO:0000259" key="3">
    <source>
        <dbReference type="Pfam" id="PF01478"/>
    </source>
</evidence>
<feature type="transmembrane region" description="Helical" evidence="2">
    <location>
        <begin position="185"/>
        <end position="202"/>
    </location>
</feature>
<feature type="transmembrane region" description="Helical" evidence="2">
    <location>
        <begin position="107"/>
        <end position="127"/>
    </location>
</feature>
<accession>A0ABX0XUA2</accession>
<dbReference type="Gene3D" id="1.20.120.1220">
    <property type="match status" value="1"/>
</dbReference>
<evidence type="ECO:0000256" key="1">
    <source>
        <dbReference type="ARBA" id="ARBA00005801"/>
    </source>
</evidence>
<dbReference type="RefSeq" id="WP_167923757.1">
    <property type="nucleotide sequence ID" value="NZ_JAATVY010000002.1"/>
</dbReference>
<keyword evidence="5" id="KW-1185">Reference proteome</keyword>
<evidence type="ECO:0000256" key="2">
    <source>
        <dbReference type="SAM" id="Phobius"/>
    </source>
</evidence>
<comment type="caution">
    <text evidence="4">The sequence shown here is derived from an EMBL/GenBank/DDBJ whole genome shotgun (WGS) entry which is preliminary data.</text>
</comment>
<feature type="transmembrane region" description="Helical" evidence="2">
    <location>
        <begin position="53"/>
        <end position="70"/>
    </location>
</feature>
<organism evidence="4 5">
    <name type="scientific">Planosporangium thailandense</name>
    <dbReference type="NCBI Taxonomy" id="765197"/>
    <lineage>
        <taxon>Bacteria</taxon>
        <taxon>Bacillati</taxon>
        <taxon>Actinomycetota</taxon>
        <taxon>Actinomycetes</taxon>
        <taxon>Micromonosporales</taxon>
        <taxon>Micromonosporaceae</taxon>
        <taxon>Planosporangium</taxon>
    </lineage>
</organism>
<proteinExistence type="inferred from homology"/>
<dbReference type="PANTHER" id="PTHR30487">
    <property type="entry name" value="TYPE 4 PREPILIN-LIKE PROTEINS LEADER PEPTIDE-PROCESSING ENZYME"/>
    <property type="match status" value="1"/>
</dbReference>
<evidence type="ECO:0000313" key="4">
    <source>
        <dbReference type="EMBL" id="NJC68874.1"/>
    </source>
</evidence>